<evidence type="ECO:0000256" key="1">
    <source>
        <dbReference type="SAM" id="MobiDB-lite"/>
    </source>
</evidence>
<reference evidence="2 3" key="1">
    <citation type="submission" date="2018-11" db="EMBL/GenBank/DDBJ databases">
        <authorList>
            <consortium name="Pathogen Informatics"/>
        </authorList>
    </citation>
    <scope>NUCLEOTIDE SEQUENCE [LARGE SCALE GENOMIC DNA]</scope>
</reference>
<evidence type="ECO:0000313" key="3">
    <source>
        <dbReference type="Proteomes" id="UP000270296"/>
    </source>
</evidence>
<evidence type="ECO:0000313" key="2">
    <source>
        <dbReference type="EMBL" id="VDP13812.1"/>
    </source>
</evidence>
<feature type="region of interest" description="Disordered" evidence="1">
    <location>
        <begin position="84"/>
        <end position="167"/>
    </location>
</feature>
<accession>A0A3P8AHR1</accession>
<sequence>MTSSHKIADYTVYTVRLVCRSATNGNSIEFGDRAECQCDCSVKPGCSAQVHKSLGFAAGELKERMYDMMRLSYADMAKLKMEKREKMDADQRLSEGRAAAKDSCEGLSASGLNNAKPAIEEEKRSMSRNGQRANREITKNSTAKPNGRYRSEEVVTQQRQQDAVTLS</sequence>
<keyword evidence="3" id="KW-1185">Reference proteome</keyword>
<name>A0A3P8AHR1_9BILA</name>
<organism evidence="2 3">
    <name type="scientific">Soboliphyme baturini</name>
    <dbReference type="NCBI Taxonomy" id="241478"/>
    <lineage>
        <taxon>Eukaryota</taxon>
        <taxon>Metazoa</taxon>
        <taxon>Ecdysozoa</taxon>
        <taxon>Nematoda</taxon>
        <taxon>Enoplea</taxon>
        <taxon>Dorylaimia</taxon>
        <taxon>Dioctophymatida</taxon>
        <taxon>Dioctophymatoidea</taxon>
        <taxon>Soboliphymatidae</taxon>
        <taxon>Soboliphyme</taxon>
    </lineage>
</organism>
<feature type="compositionally biased region" description="Polar residues" evidence="1">
    <location>
        <begin position="154"/>
        <end position="167"/>
    </location>
</feature>
<dbReference type="Proteomes" id="UP000270296">
    <property type="component" value="Unassembled WGS sequence"/>
</dbReference>
<feature type="compositionally biased region" description="Basic and acidic residues" evidence="1">
    <location>
        <begin position="84"/>
        <end position="104"/>
    </location>
</feature>
<dbReference type="AlphaFoldDB" id="A0A3P8AHR1"/>
<dbReference type="EMBL" id="UZAM01010805">
    <property type="protein sequence ID" value="VDP13812.1"/>
    <property type="molecule type" value="Genomic_DNA"/>
</dbReference>
<protein>
    <submittedName>
        <fullName evidence="2">Uncharacterized protein</fullName>
    </submittedName>
</protein>
<proteinExistence type="predicted"/>
<gene>
    <name evidence="2" type="ORF">SBAD_LOCUS7643</name>
</gene>